<reference evidence="2 3" key="1">
    <citation type="journal article" date="2013" name="Curr. Biol.">
        <title>The Genome of the Foraminiferan Reticulomyxa filosa.</title>
        <authorList>
            <person name="Glockner G."/>
            <person name="Hulsmann N."/>
            <person name="Schleicher M."/>
            <person name="Noegel A.A."/>
            <person name="Eichinger L."/>
            <person name="Gallinger C."/>
            <person name="Pawlowski J."/>
            <person name="Sierra R."/>
            <person name="Euteneuer U."/>
            <person name="Pillet L."/>
            <person name="Moustafa A."/>
            <person name="Platzer M."/>
            <person name="Groth M."/>
            <person name="Szafranski K."/>
            <person name="Schliwa M."/>
        </authorList>
    </citation>
    <scope>NUCLEOTIDE SEQUENCE [LARGE SCALE GENOMIC DNA]</scope>
</reference>
<proteinExistence type="predicted"/>
<protein>
    <submittedName>
        <fullName evidence="2">Mucin</fullName>
    </submittedName>
</protein>
<dbReference type="AlphaFoldDB" id="X6MUP9"/>
<sequence length="213" mass="22714">IKINGIKMPFGFFKKKRKADDSKENEPGEQQPKETGPSASKGAPEGTNPSKASGKKSNKEDKSHPNGHGSKNKETNASMTNEGTTTTKGRFVVTRSSTSGTHHNGNSSSHTSNPNASTATTATTATATTTTTAPTSTTTNGGGTTSSSGKRVLIEVEAAKTDLKGAGQYTKEDLLTYDLPFLRQIQDTDKKKQVLIRKLRLCCVIFTFDAEEQ</sequence>
<comment type="caution">
    <text evidence="2">The sequence shown here is derived from an EMBL/GenBank/DDBJ whole genome shotgun (WGS) entry which is preliminary data.</text>
</comment>
<name>X6MUP9_RETFI</name>
<evidence type="ECO:0000313" key="2">
    <source>
        <dbReference type="EMBL" id="ETO17718.1"/>
    </source>
</evidence>
<accession>X6MUP9</accession>
<feature type="compositionally biased region" description="Polar residues" evidence="1">
    <location>
        <begin position="75"/>
        <end position="88"/>
    </location>
</feature>
<evidence type="ECO:0000256" key="1">
    <source>
        <dbReference type="SAM" id="MobiDB-lite"/>
    </source>
</evidence>
<feature type="non-terminal residue" evidence="2">
    <location>
        <position position="1"/>
    </location>
</feature>
<feature type="region of interest" description="Disordered" evidence="1">
    <location>
        <begin position="1"/>
        <end position="149"/>
    </location>
</feature>
<gene>
    <name evidence="2" type="ORF">RFI_19598</name>
</gene>
<feature type="compositionally biased region" description="Low complexity" evidence="1">
    <location>
        <begin position="96"/>
        <end position="149"/>
    </location>
</feature>
<dbReference type="EMBL" id="ASPP01016129">
    <property type="protein sequence ID" value="ETO17718.1"/>
    <property type="molecule type" value="Genomic_DNA"/>
</dbReference>
<dbReference type="Proteomes" id="UP000023152">
    <property type="component" value="Unassembled WGS sequence"/>
</dbReference>
<evidence type="ECO:0000313" key="3">
    <source>
        <dbReference type="Proteomes" id="UP000023152"/>
    </source>
</evidence>
<feature type="non-terminal residue" evidence="2">
    <location>
        <position position="213"/>
    </location>
</feature>
<keyword evidence="3" id="KW-1185">Reference proteome</keyword>
<organism evidence="2 3">
    <name type="scientific">Reticulomyxa filosa</name>
    <dbReference type="NCBI Taxonomy" id="46433"/>
    <lineage>
        <taxon>Eukaryota</taxon>
        <taxon>Sar</taxon>
        <taxon>Rhizaria</taxon>
        <taxon>Retaria</taxon>
        <taxon>Foraminifera</taxon>
        <taxon>Monothalamids</taxon>
        <taxon>Reticulomyxidae</taxon>
        <taxon>Reticulomyxa</taxon>
    </lineage>
</organism>